<dbReference type="AlphaFoldDB" id="A0A918JTX2"/>
<dbReference type="EMBL" id="BMWS01000001">
    <property type="protein sequence ID" value="GGX02553.1"/>
    <property type="molecule type" value="Genomic_DNA"/>
</dbReference>
<dbReference type="Proteomes" id="UP000601108">
    <property type="component" value="Unassembled WGS sequence"/>
</dbReference>
<reference evidence="2 3" key="1">
    <citation type="journal article" date="2014" name="Int. J. Syst. Evol. Microbiol.">
        <title>Complete genome sequence of Corynebacterium casei LMG S-19264T (=DSM 44701T), isolated from a smear-ripened cheese.</title>
        <authorList>
            <consortium name="US DOE Joint Genome Institute (JGI-PGF)"/>
            <person name="Walter F."/>
            <person name="Albersmeier A."/>
            <person name="Kalinowski J."/>
            <person name="Ruckert C."/>
        </authorList>
    </citation>
    <scope>NUCLEOTIDE SEQUENCE [LARGE SCALE GENOMIC DNA]</scope>
    <source>
        <strain evidence="2 3">KCTC 12285</strain>
    </source>
</reference>
<feature type="domain" description="DUF3347" evidence="1">
    <location>
        <begin position="66"/>
        <end position="135"/>
    </location>
</feature>
<dbReference type="InterPro" id="IPR021782">
    <property type="entry name" value="DUF3347"/>
</dbReference>
<name>A0A918JTX2_9FLAO</name>
<protein>
    <recommendedName>
        <fullName evidence="1">DUF3347 domain-containing protein</fullName>
    </recommendedName>
</protein>
<comment type="caution">
    <text evidence="2">The sequence shown here is derived from an EMBL/GenBank/DDBJ whole genome shotgun (WGS) entry which is preliminary data.</text>
</comment>
<keyword evidence="3" id="KW-1185">Reference proteome</keyword>
<dbReference type="Pfam" id="PF11827">
    <property type="entry name" value="DUF3347"/>
    <property type="match status" value="1"/>
</dbReference>
<dbReference type="PROSITE" id="PS51257">
    <property type="entry name" value="PROKAR_LIPOPROTEIN"/>
    <property type="match status" value="1"/>
</dbReference>
<proteinExistence type="predicted"/>
<evidence type="ECO:0000313" key="2">
    <source>
        <dbReference type="EMBL" id="GGX02553.1"/>
    </source>
</evidence>
<organism evidence="2 3">
    <name type="scientific">Aquimarina muelleri</name>
    <dbReference type="NCBI Taxonomy" id="279356"/>
    <lineage>
        <taxon>Bacteria</taxon>
        <taxon>Pseudomonadati</taxon>
        <taxon>Bacteroidota</taxon>
        <taxon>Flavobacteriia</taxon>
        <taxon>Flavobacteriales</taxon>
        <taxon>Flavobacteriaceae</taxon>
        <taxon>Aquimarina</taxon>
    </lineage>
</organism>
<gene>
    <name evidence="2" type="ORF">GCM10007384_00340</name>
</gene>
<sequence length="184" mass="20939">MKNFRIHLKIIVVVFVTMTIISCKENNNKVEEKKSSEVTLKKEESNTNKNSAITAEFRNSKATEAFKHYIDIKTALVKSDSKKAKKSAEELVKVLPSIALKKAAEIIINTDNIEDQRKAFSTVSLLIETIVKETMTTGEIYKQHCPMAFDNKGAYWLSKEKEIRNPYFGDRMLKCGSVTETIKK</sequence>
<evidence type="ECO:0000259" key="1">
    <source>
        <dbReference type="Pfam" id="PF11827"/>
    </source>
</evidence>
<dbReference type="RefSeq" id="WP_081414599.1">
    <property type="nucleotide sequence ID" value="NZ_BMWS01000001.1"/>
</dbReference>
<evidence type="ECO:0000313" key="3">
    <source>
        <dbReference type="Proteomes" id="UP000601108"/>
    </source>
</evidence>
<accession>A0A918JTX2</accession>